<accession>A0A2N8Z9R7</accession>
<organism evidence="1 2">
    <name type="scientific">Vibrio tapetis subsp. tapetis</name>
    <dbReference type="NCBI Taxonomy" id="1671868"/>
    <lineage>
        <taxon>Bacteria</taxon>
        <taxon>Pseudomonadati</taxon>
        <taxon>Pseudomonadota</taxon>
        <taxon>Gammaproteobacteria</taxon>
        <taxon>Vibrionales</taxon>
        <taxon>Vibrionaceae</taxon>
        <taxon>Vibrio</taxon>
    </lineage>
</organism>
<dbReference type="Proteomes" id="UP000235828">
    <property type="component" value="Chromosome A"/>
</dbReference>
<evidence type="ECO:0000313" key="1">
    <source>
        <dbReference type="EMBL" id="SON48613.1"/>
    </source>
</evidence>
<evidence type="ECO:0000313" key="2">
    <source>
        <dbReference type="Proteomes" id="UP000235828"/>
    </source>
</evidence>
<reference evidence="1 2" key="1">
    <citation type="submission" date="2017-10" db="EMBL/GenBank/DDBJ databases">
        <authorList>
            <person name="Banno H."/>
            <person name="Chua N.-H."/>
        </authorList>
    </citation>
    <scope>NUCLEOTIDE SEQUENCE [LARGE SCALE GENOMIC DNA]</scope>
    <source>
        <strain evidence="1">Vibrio tapetis CECT4600</strain>
    </source>
</reference>
<sequence length="60" mass="6883">MKRGDTTVRVNETRKLKLQRGAIKVGSETGQLLKISDIVNHLIDHYSDEAIQDLIHKKRD</sequence>
<dbReference type="KEGG" id="vta:A0634"/>
<gene>
    <name evidence="1" type="ORF">VTAP4600_A0634</name>
</gene>
<dbReference type="EMBL" id="LT960611">
    <property type="protein sequence ID" value="SON48613.1"/>
    <property type="molecule type" value="Genomic_DNA"/>
</dbReference>
<proteinExistence type="predicted"/>
<keyword evidence="2" id="KW-1185">Reference proteome</keyword>
<dbReference type="AlphaFoldDB" id="A0A2N8Z9R7"/>
<protein>
    <submittedName>
        <fullName evidence="1">RstR</fullName>
    </submittedName>
</protein>
<name>A0A2N8Z9R7_9VIBR</name>